<evidence type="ECO:0000256" key="6">
    <source>
        <dbReference type="ARBA" id="ARBA00022912"/>
    </source>
</evidence>
<dbReference type="PROSITE" id="PS50057">
    <property type="entry name" value="FERM_3"/>
    <property type="match status" value="1"/>
</dbReference>
<evidence type="ECO:0000259" key="12">
    <source>
        <dbReference type="PROSITE" id="PS50057"/>
    </source>
</evidence>
<feature type="active site" description="Phosphocysteine intermediate" evidence="9">
    <location>
        <position position="784"/>
    </location>
</feature>
<dbReference type="InterPro" id="IPR019748">
    <property type="entry name" value="FERM_central"/>
</dbReference>
<dbReference type="CDD" id="cd14473">
    <property type="entry name" value="FERM_B-lobe"/>
    <property type="match status" value="1"/>
</dbReference>
<dbReference type="InterPro" id="IPR003595">
    <property type="entry name" value="Tyr_Pase_cat"/>
</dbReference>
<dbReference type="Gene3D" id="3.10.20.90">
    <property type="entry name" value="Phosphatidylinositol 3-kinase Catalytic Subunit, Chain A, domain 1"/>
    <property type="match status" value="1"/>
</dbReference>
<feature type="domain" description="Tyrosine-protein phosphatase" evidence="10">
    <location>
        <begin position="572"/>
        <end position="843"/>
    </location>
</feature>
<evidence type="ECO:0000259" key="11">
    <source>
        <dbReference type="PROSITE" id="PS50056"/>
    </source>
</evidence>
<proteinExistence type="inferred from homology"/>
<dbReference type="Pfam" id="PF00373">
    <property type="entry name" value="FERM_M"/>
    <property type="match status" value="1"/>
</dbReference>
<dbReference type="Pfam" id="PF09380">
    <property type="entry name" value="FERM_C"/>
    <property type="match status" value="1"/>
</dbReference>
<dbReference type="Gene3D" id="3.90.190.10">
    <property type="entry name" value="Protein tyrosine phosphatase superfamily"/>
    <property type="match status" value="1"/>
</dbReference>
<dbReference type="PROSITE" id="PS50056">
    <property type="entry name" value="TYR_PHOSPHATASE_2"/>
    <property type="match status" value="1"/>
</dbReference>
<dbReference type="InterPro" id="IPR016130">
    <property type="entry name" value="Tyr_Pase_AS"/>
</dbReference>
<dbReference type="SMART" id="SM00194">
    <property type="entry name" value="PTPc"/>
    <property type="match status" value="1"/>
</dbReference>
<dbReference type="Gene3D" id="1.20.80.10">
    <property type="match status" value="1"/>
</dbReference>
<dbReference type="InterPro" id="IPR014392">
    <property type="entry name" value="PTP_non-rcpt_14/21"/>
</dbReference>
<dbReference type="EC" id="3.1.3.48" evidence="8"/>
<feature type="domain" description="FERM" evidence="12">
    <location>
        <begin position="21"/>
        <end position="300"/>
    </location>
</feature>
<dbReference type="CDD" id="cd13188">
    <property type="entry name" value="FERM_C_PTPN14_PTPN21"/>
    <property type="match status" value="1"/>
</dbReference>
<dbReference type="PANTHER" id="PTHR45706:SF6">
    <property type="entry name" value="TYROSINE-PROTEIN PHOSPHATASE NON-RECEPTOR TYPE 14"/>
    <property type="match status" value="1"/>
</dbReference>
<dbReference type="PROSITE" id="PS50055">
    <property type="entry name" value="TYR_PHOSPHATASE_PTP"/>
    <property type="match status" value="1"/>
</dbReference>
<dbReference type="InterPro" id="IPR019749">
    <property type="entry name" value="Band_41_domain"/>
</dbReference>
<dbReference type="InterPro" id="IPR029071">
    <property type="entry name" value="Ubiquitin-like_domsf"/>
</dbReference>
<dbReference type="InterPro" id="IPR000387">
    <property type="entry name" value="Tyr_Pase_dom"/>
</dbReference>
<comment type="catalytic activity">
    <reaction evidence="8">
        <text>O-phospho-L-tyrosyl-[protein] + H2O = L-tyrosyl-[protein] + phosphate</text>
        <dbReference type="Rhea" id="RHEA:10684"/>
        <dbReference type="Rhea" id="RHEA-COMP:10136"/>
        <dbReference type="Rhea" id="RHEA-COMP:20101"/>
        <dbReference type="ChEBI" id="CHEBI:15377"/>
        <dbReference type="ChEBI" id="CHEBI:43474"/>
        <dbReference type="ChEBI" id="CHEBI:46858"/>
        <dbReference type="ChEBI" id="CHEBI:61978"/>
        <dbReference type="EC" id="3.1.3.48"/>
    </reaction>
</comment>
<dbReference type="InterPro" id="IPR014352">
    <property type="entry name" value="FERM/acyl-CoA-bd_prot_sf"/>
</dbReference>
<dbReference type="SUPFAM" id="SSF52799">
    <property type="entry name" value="(Phosphotyrosine protein) phosphatases II"/>
    <property type="match status" value="1"/>
</dbReference>
<dbReference type="InterPro" id="IPR000299">
    <property type="entry name" value="FERM_domain"/>
</dbReference>
<dbReference type="FunFam" id="2.30.29.30:FF:000149">
    <property type="entry name" value="Tyrosine-protein phosphatase non-receptor type"/>
    <property type="match status" value="1"/>
</dbReference>
<dbReference type="InterPro" id="IPR018980">
    <property type="entry name" value="FERM_PH-like_C"/>
</dbReference>
<evidence type="ECO:0000259" key="10">
    <source>
        <dbReference type="PROSITE" id="PS50055"/>
    </source>
</evidence>
<dbReference type="InterPro" id="IPR018979">
    <property type="entry name" value="FERM_N"/>
</dbReference>
<keyword evidence="7 8" id="KW-0206">Cytoskeleton</keyword>
<evidence type="ECO:0000256" key="1">
    <source>
        <dbReference type="ARBA" id="ARBA00004245"/>
    </source>
</evidence>
<dbReference type="SMART" id="SM01196">
    <property type="entry name" value="FERM_C"/>
    <property type="match status" value="1"/>
</dbReference>
<dbReference type="PROSITE" id="PS00383">
    <property type="entry name" value="TYR_PHOSPHATASE_1"/>
    <property type="match status" value="1"/>
</dbReference>
<evidence type="ECO:0000256" key="9">
    <source>
        <dbReference type="PIRSR" id="PIRSR000934-1"/>
    </source>
</evidence>
<dbReference type="SMART" id="SM00404">
    <property type="entry name" value="PTPc_motif"/>
    <property type="match status" value="1"/>
</dbReference>
<dbReference type="SMART" id="SM00295">
    <property type="entry name" value="B41"/>
    <property type="match status" value="1"/>
</dbReference>
<dbReference type="Ensembl" id="ENSENLT00000009500.1">
    <property type="protein sequence ID" value="ENSENLP00000009060.1"/>
    <property type="gene ID" value="ENSENLG00000004413.1"/>
</dbReference>
<evidence type="ECO:0000313" key="13">
    <source>
        <dbReference type="Ensembl" id="ENSENLP00000009060.1"/>
    </source>
</evidence>
<reference evidence="13" key="2">
    <citation type="submission" date="2025-08" db="UniProtKB">
        <authorList>
            <consortium name="Ensembl"/>
        </authorList>
    </citation>
    <scope>IDENTIFICATION</scope>
</reference>
<comment type="similarity">
    <text evidence="2 8">Belongs to the protein-tyrosine phosphatase family. Non-receptor class subfamily.</text>
</comment>
<reference evidence="13" key="3">
    <citation type="submission" date="2025-09" db="UniProtKB">
        <authorList>
            <consortium name="Ensembl"/>
        </authorList>
    </citation>
    <scope>IDENTIFICATION</scope>
</reference>
<dbReference type="FunFam" id="3.10.20.90:FF:000039">
    <property type="entry name" value="Tyrosine-protein phosphatase non-receptor type"/>
    <property type="match status" value="1"/>
</dbReference>
<evidence type="ECO:0000256" key="7">
    <source>
        <dbReference type="ARBA" id="ARBA00023212"/>
    </source>
</evidence>
<dbReference type="SUPFAM" id="SSF54236">
    <property type="entry name" value="Ubiquitin-like"/>
    <property type="match status" value="1"/>
</dbReference>
<dbReference type="GO" id="GO:0005737">
    <property type="term" value="C:cytoplasm"/>
    <property type="evidence" value="ECO:0007669"/>
    <property type="project" value="UniProtKB-UniRule"/>
</dbReference>
<evidence type="ECO:0000256" key="3">
    <source>
        <dbReference type="ARBA" id="ARBA00022490"/>
    </source>
</evidence>
<dbReference type="FunFam" id="3.90.190.10:FF:000030">
    <property type="entry name" value="Tyrosine-protein phosphatase non-receptor type"/>
    <property type="match status" value="1"/>
</dbReference>
<keyword evidence="14" id="KW-1185">Reference proteome</keyword>
<keyword evidence="3 8" id="KW-0963">Cytoplasm</keyword>
<keyword evidence="6 8" id="KW-0904">Protein phosphatase</keyword>
<evidence type="ECO:0000256" key="2">
    <source>
        <dbReference type="ARBA" id="ARBA00009649"/>
    </source>
</evidence>
<organism evidence="13 14">
    <name type="scientific">Echeneis naucrates</name>
    <name type="common">Live sharksucker</name>
    <dbReference type="NCBI Taxonomy" id="173247"/>
    <lineage>
        <taxon>Eukaryota</taxon>
        <taxon>Metazoa</taxon>
        <taxon>Chordata</taxon>
        <taxon>Craniata</taxon>
        <taxon>Vertebrata</taxon>
        <taxon>Euteleostomi</taxon>
        <taxon>Actinopterygii</taxon>
        <taxon>Neopterygii</taxon>
        <taxon>Teleostei</taxon>
        <taxon>Neoteleostei</taxon>
        <taxon>Acanthomorphata</taxon>
        <taxon>Carangaria</taxon>
        <taxon>Carangiformes</taxon>
        <taxon>Echeneidae</taxon>
        <taxon>Echeneis</taxon>
    </lineage>
</organism>
<evidence type="ECO:0000256" key="5">
    <source>
        <dbReference type="ARBA" id="ARBA00022801"/>
    </source>
</evidence>
<comment type="subcellular location">
    <subcellularLocation>
        <location evidence="1 8">Cytoplasm</location>
        <location evidence="1 8">Cytoskeleton</location>
    </subcellularLocation>
</comment>
<dbReference type="PROSITE" id="PS00660">
    <property type="entry name" value="FERM_1"/>
    <property type="match status" value="1"/>
</dbReference>
<gene>
    <name evidence="13" type="primary">ptpn14</name>
</gene>
<dbReference type="GO" id="GO:0001946">
    <property type="term" value="P:lymphangiogenesis"/>
    <property type="evidence" value="ECO:0007669"/>
    <property type="project" value="TreeGrafter"/>
</dbReference>
<keyword evidence="4" id="KW-0597">Phosphoprotein</keyword>
<dbReference type="PRINTS" id="PR00935">
    <property type="entry name" value="BAND41"/>
</dbReference>
<dbReference type="InterPro" id="IPR011993">
    <property type="entry name" value="PH-like_dom_sf"/>
</dbReference>
<dbReference type="InterPro" id="IPR029021">
    <property type="entry name" value="Prot-tyrosine_phosphatase-like"/>
</dbReference>
<evidence type="ECO:0000313" key="14">
    <source>
        <dbReference type="Proteomes" id="UP000472264"/>
    </source>
</evidence>
<dbReference type="PANTHER" id="PTHR45706">
    <property type="entry name" value="TYROSINE-PROTEIN PHOSPHATASE"/>
    <property type="match status" value="1"/>
</dbReference>
<evidence type="ECO:0000256" key="4">
    <source>
        <dbReference type="ARBA" id="ARBA00022553"/>
    </source>
</evidence>
<dbReference type="InterPro" id="IPR041782">
    <property type="entry name" value="PTPN14/21_FERM_C"/>
</dbReference>
<dbReference type="Proteomes" id="UP000472264">
    <property type="component" value="Chromosome 24"/>
</dbReference>
<dbReference type="GO" id="GO:0005856">
    <property type="term" value="C:cytoskeleton"/>
    <property type="evidence" value="ECO:0007669"/>
    <property type="project" value="UniProtKB-SubCell"/>
</dbReference>
<dbReference type="InterPro" id="IPR000242">
    <property type="entry name" value="PTP_cat"/>
</dbReference>
<keyword evidence="5 8" id="KW-0378">Hydrolase</keyword>
<sequence>MPFRLKLRRTRRYNVLSKNYFVTRIRLLDSNVIECTLSVESTGQECLEAVAQRLELRETHFFGLWFQGKTQAPAQRWVELEKPLKKQLDKFGNEPLLFFGVMFYVPNVSRLEQEATRYQYYLQVKKEVLDGRLHCTVEQGIRLAGLAVQADFGDFTQFMSQDFLREYVLFPVVNEVLEEWTKKVAEEHKSHWYCAADAELLYIKEVEKLDGFGQESFAAKDNYTNDIFIGVSFIGVFVKHRNGRSIMWKDIGTIAHNKSAITVEITSRDDTIIFHMEDMEMAKYIARLFTARHKFYKQNKICAEPSEHSNPLLLPTHSPAPIRRRPTWTHRLSQSRPRSCNFQSMHSQYGEHYQDTQSSQDSIFHDDPYYKSETSLDRCPVDFPFRNGTVPNGSMYSSPSLSSLNHSQTFVPPSPISSNLSIPGSELMHPDYIPSHRHSAIIAPSYRPTPEYDAVMRQKRHMLPTHHDFHSQSLRSLNISNSCAYRQPESLVYSQPEMRERGPYHGFSSLLKTLERQKMSVDSMKRPLMMAALNGLYVARMPVPKSTAEEGTKAATDERCKTLELKLEEERVFTEYEQVPKKRANCVLTTATLPENTERNRFRDVVPYEENRVELVPNKENNTGYINASHIKVMIRGEEWHYIATQGPLANTCADFWQMVWEQGVNVIAMVTAEEEGGRSKSHRYWPKLGSKHNSATHGKFKVTTKFRTDSGCYATTGLKVKHLLSGQERTVWHLQYTDWPEQGCPEYVVGFLSYLEEIQSVRRHTNSMLDTSKSLNPPVVVHCSAGVGRTGVVILTELMISCLEHNEPMEVPTMLSELRQQRMLMVQTISQYKFVYQVLIQFLKNSRLI</sequence>
<dbReference type="SUPFAM" id="SSF47031">
    <property type="entry name" value="Second domain of FERM"/>
    <property type="match status" value="1"/>
</dbReference>
<dbReference type="GO" id="GO:0004725">
    <property type="term" value="F:protein tyrosine phosphatase activity"/>
    <property type="evidence" value="ECO:0007669"/>
    <property type="project" value="UniProtKB-UniRule"/>
</dbReference>
<dbReference type="Gene3D" id="2.30.29.30">
    <property type="entry name" value="Pleckstrin-homology domain (PH domain)/Phosphotyrosine-binding domain (PTB)"/>
    <property type="match status" value="1"/>
</dbReference>
<dbReference type="InterPro" id="IPR019747">
    <property type="entry name" value="FERM_CS"/>
</dbReference>
<evidence type="ECO:0000256" key="8">
    <source>
        <dbReference type="PIRNR" id="PIRNR000934"/>
    </source>
</evidence>
<dbReference type="FunFam" id="1.20.80.10:FF:000014">
    <property type="entry name" value="Tyrosine-protein phosphatase non-receptor type"/>
    <property type="match status" value="1"/>
</dbReference>
<name>A0A665TFY5_ECHNA</name>
<dbReference type="PIRSF" id="PIRSF000934">
    <property type="entry name" value="Tyr-Ptase_nr14"/>
    <property type="match status" value="1"/>
</dbReference>
<reference evidence="13" key="1">
    <citation type="submission" date="2021-04" db="EMBL/GenBank/DDBJ databases">
        <authorList>
            <consortium name="Wellcome Sanger Institute Data Sharing"/>
        </authorList>
    </citation>
    <scope>NUCLEOTIDE SEQUENCE [LARGE SCALE GENOMIC DNA]</scope>
</reference>
<dbReference type="Pfam" id="PF00102">
    <property type="entry name" value="Y_phosphatase"/>
    <property type="match status" value="1"/>
</dbReference>
<dbReference type="SUPFAM" id="SSF50729">
    <property type="entry name" value="PH domain-like"/>
    <property type="match status" value="1"/>
</dbReference>
<feature type="domain" description="Tyrosine specific protein phosphatases" evidence="11">
    <location>
        <begin position="753"/>
        <end position="834"/>
    </location>
</feature>
<accession>A0A665TFY5</accession>
<dbReference type="PRINTS" id="PR00700">
    <property type="entry name" value="PRTYPHPHTASE"/>
</dbReference>
<dbReference type="Pfam" id="PF09379">
    <property type="entry name" value="FERM_N"/>
    <property type="match status" value="1"/>
</dbReference>
<dbReference type="InterPro" id="IPR035963">
    <property type="entry name" value="FERM_2"/>
</dbReference>
<protein>
    <recommendedName>
        <fullName evidence="8">Tyrosine-protein phosphatase non-receptor type</fullName>
        <ecNumber evidence="8">3.1.3.48</ecNumber>
    </recommendedName>
</protein>
<dbReference type="AlphaFoldDB" id="A0A665TFY5"/>